<proteinExistence type="predicted"/>
<feature type="compositionally biased region" description="Polar residues" evidence="1">
    <location>
        <begin position="42"/>
        <end position="62"/>
    </location>
</feature>
<name>A0A4S8MFI3_DENBC</name>
<feature type="compositionally biased region" description="Low complexity" evidence="1">
    <location>
        <begin position="72"/>
        <end position="94"/>
    </location>
</feature>
<organism evidence="2 3">
    <name type="scientific">Dendrothele bispora (strain CBS 962.96)</name>
    <dbReference type="NCBI Taxonomy" id="1314807"/>
    <lineage>
        <taxon>Eukaryota</taxon>
        <taxon>Fungi</taxon>
        <taxon>Dikarya</taxon>
        <taxon>Basidiomycota</taxon>
        <taxon>Agaricomycotina</taxon>
        <taxon>Agaricomycetes</taxon>
        <taxon>Agaricomycetidae</taxon>
        <taxon>Agaricales</taxon>
        <taxon>Agaricales incertae sedis</taxon>
        <taxon>Dendrothele</taxon>
    </lineage>
</organism>
<protein>
    <submittedName>
        <fullName evidence="2">Uncharacterized protein</fullName>
    </submittedName>
</protein>
<dbReference type="AlphaFoldDB" id="A0A4S8MFI3"/>
<feature type="region of interest" description="Disordered" evidence="1">
    <location>
        <begin position="41"/>
        <end position="108"/>
    </location>
</feature>
<dbReference type="Proteomes" id="UP000297245">
    <property type="component" value="Unassembled WGS sequence"/>
</dbReference>
<sequence>MGSTSETTGSGYSNVTVSDPYLSDVATTSLAQVQWREGLGENVTNRTTQQSCSVTPASFSSDRTPREGGKNRTASHSTASSSRVSKPGKVVNKTQPKKRKKRQPFDGEHQFELKTFEYRFMPVNLQGQPKSAGQDRIGCRGMAPSVERGRCQGAGVKCEDSENTQFTGSFSGRITAWVDSVDGTDSVEQHSPKQYEDAAIQTGLSNETNGPKDVNQTAPQKSYRDLEDGMALAQQVASVAWDKYWNAEKERSELEQTAQAYKKQRRQAEKERLDSEQIAEKYKRQRDNAVDRLRETIRDKKKAEVESRFWRQRIREIGGKMMELSDKTLKFGYE</sequence>
<keyword evidence="3" id="KW-1185">Reference proteome</keyword>
<evidence type="ECO:0000313" key="3">
    <source>
        <dbReference type="Proteomes" id="UP000297245"/>
    </source>
</evidence>
<evidence type="ECO:0000313" key="2">
    <source>
        <dbReference type="EMBL" id="THV01398.1"/>
    </source>
</evidence>
<evidence type="ECO:0000256" key="1">
    <source>
        <dbReference type="SAM" id="MobiDB-lite"/>
    </source>
</evidence>
<reference evidence="2 3" key="1">
    <citation type="journal article" date="2019" name="Nat. Ecol. Evol.">
        <title>Megaphylogeny resolves global patterns of mushroom evolution.</title>
        <authorList>
            <person name="Varga T."/>
            <person name="Krizsan K."/>
            <person name="Foldi C."/>
            <person name="Dima B."/>
            <person name="Sanchez-Garcia M."/>
            <person name="Sanchez-Ramirez S."/>
            <person name="Szollosi G.J."/>
            <person name="Szarkandi J.G."/>
            <person name="Papp V."/>
            <person name="Albert L."/>
            <person name="Andreopoulos W."/>
            <person name="Angelini C."/>
            <person name="Antonin V."/>
            <person name="Barry K.W."/>
            <person name="Bougher N.L."/>
            <person name="Buchanan P."/>
            <person name="Buyck B."/>
            <person name="Bense V."/>
            <person name="Catcheside P."/>
            <person name="Chovatia M."/>
            <person name="Cooper J."/>
            <person name="Damon W."/>
            <person name="Desjardin D."/>
            <person name="Finy P."/>
            <person name="Geml J."/>
            <person name="Haridas S."/>
            <person name="Hughes K."/>
            <person name="Justo A."/>
            <person name="Karasinski D."/>
            <person name="Kautmanova I."/>
            <person name="Kiss B."/>
            <person name="Kocsube S."/>
            <person name="Kotiranta H."/>
            <person name="LaButti K.M."/>
            <person name="Lechner B.E."/>
            <person name="Liimatainen K."/>
            <person name="Lipzen A."/>
            <person name="Lukacs Z."/>
            <person name="Mihaltcheva S."/>
            <person name="Morgado L.N."/>
            <person name="Niskanen T."/>
            <person name="Noordeloos M.E."/>
            <person name="Ohm R.A."/>
            <person name="Ortiz-Santana B."/>
            <person name="Ovrebo C."/>
            <person name="Racz N."/>
            <person name="Riley R."/>
            <person name="Savchenko A."/>
            <person name="Shiryaev A."/>
            <person name="Soop K."/>
            <person name="Spirin V."/>
            <person name="Szebenyi C."/>
            <person name="Tomsovsky M."/>
            <person name="Tulloss R.E."/>
            <person name="Uehling J."/>
            <person name="Grigoriev I.V."/>
            <person name="Vagvolgyi C."/>
            <person name="Papp T."/>
            <person name="Martin F.M."/>
            <person name="Miettinen O."/>
            <person name="Hibbett D.S."/>
            <person name="Nagy L.G."/>
        </authorList>
    </citation>
    <scope>NUCLEOTIDE SEQUENCE [LARGE SCALE GENOMIC DNA]</scope>
    <source>
        <strain evidence="2 3">CBS 962.96</strain>
    </source>
</reference>
<dbReference type="EMBL" id="ML179090">
    <property type="protein sequence ID" value="THV01398.1"/>
    <property type="molecule type" value="Genomic_DNA"/>
</dbReference>
<gene>
    <name evidence="2" type="ORF">K435DRAFT_853811</name>
</gene>
<accession>A0A4S8MFI3</accession>
<feature type="compositionally biased region" description="Basic and acidic residues" evidence="1">
    <location>
        <begin position="266"/>
        <end position="290"/>
    </location>
</feature>
<feature type="region of interest" description="Disordered" evidence="1">
    <location>
        <begin position="256"/>
        <end position="290"/>
    </location>
</feature>